<comment type="similarity">
    <text evidence="1 2">Belongs to the MEMO1 family.</text>
</comment>
<evidence type="ECO:0000313" key="3">
    <source>
        <dbReference type="EMBL" id="AMK12167.1"/>
    </source>
</evidence>
<dbReference type="Gene3D" id="3.40.830.10">
    <property type="entry name" value="LigB-like"/>
    <property type="match status" value="1"/>
</dbReference>
<keyword evidence="5" id="KW-1185">Reference proteome</keyword>
<reference evidence="3 5" key="1">
    <citation type="journal article" date="2016" name="Front. Microbiol.">
        <title>Genome Sequence of the Piezophilic, Mesophilic Sulfate-Reducing Bacterium Desulfovibrio indicus J2T.</title>
        <authorList>
            <person name="Cao J."/>
            <person name="Maignien L."/>
            <person name="Shao Z."/>
            <person name="Alain K."/>
            <person name="Jebbar M."/>
        </authorList>
    </citation>
    <scope>NUCLEOTIDE SEQUENCE [LARGE SCALE GENOMIC DNA]</scope>
    <source>
        <strain evidence="3 5">J2</strain>
    </source>
</reference>
<name>A0A126QR02_9BACT</name>
<dbReference type="AlphaFoldDB" id="A0A126QR02"/>
<dbReference type="RefSeq" id="WP_066805282.1">
    <property type="nucleotide sequence ID" value="NZ_CP014206.1"/>
</dbReference>
<dbReference type="Proteomes" id="UP000055611">
    <property type="component" value="Chromosome"/>
</dbReference>
<dbReference type="NCBIfam" id="TIGR04336">
    <property type="entry name" value="AmmeMemoSam_B"/>
    <property type="match status" value="1"/>
</dbReference>
<evidence type="ECO:0000256" key="1">
    <source>
        <dbReference type="ARBA" id="ARBA00006315"/>
    </source>
</evidence>
<dbReference type="OrthoDB" id="9785549at2"/>
<dbReference type="CDD" id="cd07361">
    <property type="entry name" value="MEMO_like"/>
    <property type="match status" value="1"/>
</dbReference>
<dbReference type="PANTHER" id="PTHR11060:SF0">
    <property type="entry name" value="PROTEIN MEMO1"/>
    <property type="match status" value="1"/>
</dbReference>
<protein>
    <recommendedName>
        <fullName evidence="2">MEMO1 family protein AWY79_14140</fullName>
    </recommendedName>
</protein>
<dbReference type="InterPro" id="IPR002737">
    <property type="entry name" value="MEMO1_fam"/>
</dbReference>
<sequence>MDRQPIVAGRFYEGRPEQLNALVDGLLGLAETRRDKRTLLAMVPHAGYVYSGAVCGKTLGMADLAPTVLLLGPNHTGRGERFALWPDGVWNIPGGSLDVDQPLAQALLAADPAIRPDTAAHMGEHSLEVILPFLHRINPATTIVPVSVSSPSLDTLRQVGQAMGRVIAAHDAPVSIVVSSDMSHYISHEDAKKMDSLALDPVVTLNPGALYETVRGRNISMCGVLPMTVGLFAAQELGATRGELVAYATSGQVSGDYDQVVGYAGVLVD</sequence>
<organism evidence="4 6">
    <name type="scientific">Pseudodesulfovibrio indicus</name>
    <dbReference type="NCBI Taxonomy" id="1716143"/>
    <lineage>
        <taxon>Bacteria</taxon>
        <taxon>Pseudomonadati</taxon>
        <taxon>Thermodesulfobacteriota</taxon>
        <taxon>Desulfovibrionia</taxon>
        <taxon>Desulfovibrionales</taxon>
        <taxon>Desulfovibrionaceae</taxon>
    </lineage>
</organism>
<dbReference type="Proteomes" id="UP000295506">
    <property type="component" value="Unassembled WGS sequence"/>
</dbReference>
<accession>A0A126QR02</accession>
<dbReference type="EMBL" id="CP014206">
    <property type="protein sequence ID" value="AMK12167.1"/>
    <property type="molecule type" value="Genomic_DNA"/>
</dbReference>
<dbReference type="EMBL" id="SOBK01000005">
    <property type="protein sequence ID" value="TDT88773.1"/>
    <property type="molecule type" value="Genomic_DNA"/>
</dbReference>
<dbReference type="SUPFAM" id="SSF53213">
    <property type="entry name" value="LigB-like"/>
    <property type="match status" value="1"/>
</dbReference>
<reference evidence="4 6" key="2">
    <citation type="submission" date="2019-03" db="EMBL/GenBank/DDBJ databases">
        <title>Genomic Encyclopedia of Type Strains, Phase IV (KMG-IV): sequencing the most valuable type-strain genomes for metagenomic binning, comparative biology and taxonomic classification.</title>
        <authorList>
            <person name="Goeker M."/>
        </authorList>
    </citation>
    <scope>NUCLEOTIDE SEQUENCE [LARGE SCALE GENOMIC DNA]</scope>
    <source>
        <strain evidence="4 6">DSM 101483</strain>
    </source>
</reference>
<dbReference type="KEGG" id="dej:AWY79_14140"/>
<gene>
    <name evidence="3" type="ORF">AWY79_14140</name>
    <name evidence="4" type="ORF">EDC59_105177</name>
</gene>
<dbReference type="HAMAP" id="MF_00055">
    <property type="entry name" value="MEMO1"/>
    <property type="match status" value="1"/>
</dbReference>
<evidence type="ECO:0000313" key="6">
    <source>
        <dbReference type="Proteomes" id="UP000295506"/>
    </source>
</evidence>
<proteinExistence type="inferred from homology"/>
<dbReference type="PANTHER" id="PTHR11060">
    <property type="entry name" value="PROTEIN MEMO1"/>
    <property type="match status" value="1"/>
</dbReference>
<evidence type="ECO:0000313" key="5">
    <source>
        <dbReference type="Proteomes" id="UP000055611"/>
    </source>
</evidence>
<evidence type="ECO:0000256" key="2">
    <source>
        <dbReference type="HAMAP-Rule" id="MF_00055"/>
    </source>
</evidence>
<evidence type="ECO:0000313" key="4">
    <source>
        <dbReference type="EMBL" id="TDT88773.1"/>
    </source>
</evidence>
<dbReference type="Pfam" id="PF01875">
    <property type="entry name" value="Memo"/>
    <property type="match status" value="1"/>
</dbReference>